<reference evidence="3" key="3">
    <citation type="submission" date="2020-10" db="UniProtKB">
        <authorList>
            <consortium name="WormBaseParasite"/>
        </authorList>
    </citation>
    <scope>IDENTIFICATION</scope>
</reference>
<evidence type="ECO:0000313" key="3">
    <source>
        <dbReference type="WBParaSite" id="EgrG_000770000"/>
    </source>
</evidence>
<evidence type="ECO:0000313" key="1">
    <source>
        <dbReference type="EMBL" id="CDS15301.1"/>
    </source>
</evidence>
<proteinExistence type="predicted"/>
<dbReference type="Proteomes" id="UP000492820">
    <property type="component" value="Unassembled WGS sequence"/>
</dbReference>
<reference evidence="1 2" key="1">
    <citation type="journal article" date="2013" name="Nature">
        <title>The genomes of four tapeworm species reveal adaptations to parasitism.</title>
        <authorList>
            <person name="Tsai I.J."/>
            <person name="Zarowiecki M."/>
            <person name="Holroyd N."/>
            <person name="Garciarrubio A."/>
            <person name="Sanchez-Flores A."/>
            <person name="Brooks K.L."/>
            <person name="Tracey A."/>
            <person name="Bobes R.J."/>
            <person name="Fragoso G."/>
            <person name="Sciutto E."/>
            <person name="Aslett M."/>
            <person name="Beasley H."/>
            <person name="Bennett H.M."/>
            <person name="Cai J."/>
            <person name="Camicia F."/>
            <person name="Clark R."/>
            <person name="Cucher M."/>
            <person name="De Silva N."/>
            <person name="Day T.A."/>
            <person name="Deplazes P."/>
            <person name="Estrada K."/>
            <person name="Fernandez C."/>
            <person name="Holland P.W."/>
            <person name="Hou J."/>
            <person name="Hu S."/>
            <person name="Huckvale T."/>
            <person name="Hung S.S."/>
            <person name="Kamenetzky L."/>
            <person name="Keane J.A."/>
            <person name="Kiss F."/>
            <person name="Koziol U."/>
            <person name="Lambert O."/>
            <person name="Liu K."/>
            <person name="Luo X."/>
            <person name="Luo Y."/>
            <person name="Macchiaroli N."/>
            <person name="Nichol S."/>
            <person name="Paps J."/>
            <person name="Parkinson J."/>
            <person name="Pouchkina-Stantcheva N."/>
            <person name="Riddiford N."/>
            <person name="Rosenzvit M."/>
            <person name="Salinas G."/>
            <person name="Wasmuth J.D."/>
            <person name="Zamanian M."/>
            <person name="Zheng Y."/>
            <person name="Cai X."/>
            <person name="Soberon X."/>
            <person name="Olson P.D."/>
            <person name="Laclette J.P."/>
            <person name="Brehm K."/>
            <person name="Berriman M."/>
            <person name="Garciarrubio A."/>
            <person name="Bobes R.J."/>
            <person name="Fragoso G."/>
            <person name="Sanchez-Flores A."/>
            <person name="Estrada K."/>
            <person name="Cevallos M.A."/>
            <person name="Morett E."/>
            <person name="Gonzalez V."/>
            <person name="Portillo T."/>
            <person name="Ochoa-Leyva A."/>
            <person name="Jose M.V."/>
            <person name="Sciutto E."/>
            <person name="Landa A."/>
            <person name="Jimenez L."/>
            <person name="Valdes V."/>
            <person name="Carrero J.C."/>
            <person name="Larralde C."/>
            <person name="Morales-Montor J."/>
            <person name="Limon-Lason J."/>
            <person name="Soberon X."/>
            <person name="Laclette J.P."/>
        </authorList>
    </citation>
    <scope>NUCLEOTIDE SEQUENCE [LARGE SCALE GENOMIC DNA]</scope>
</reference>
<dbReference type="AlphaFoldDB" id="A0A068WCC1"/>
<organism evidence="1">
    <name type="scientific">Echinococcus granulosus</name>
    <name type="common">Hydatid tapeworm</name>
    <dbReference type="NCBI Taxonomy" id="6210"/>
    <lineage>
        <taxon>Eukaryota</taxon>
        <taxon>Metazoa</taxon>
        <taxon>Spiralia</taxon>
        <taxon>Lophotrochozoa</taxon>
        <taxon>Platyhelminthes</taxon>
        <taxon>Cestoda</taxon>
        <taxon>Eucestoda</taxon>
        <taxon>Cyclophyllidea</taxon>
        <taxon>Taeniidae</taxon>
        <taxon>Echinococcus</taxon>
        <taxon>Echinococcus granulosus group</taxon>
    </lineage>
</organism>
<evidence type="ECO:0000313" key="2">
    <source>
        <dbReference type="Proteomes" id="UP000492820"/>
    </source>
</evidence>
<protein>
    <submittedName>
        <fullName evidence="1 3">Expressed protein</fullName>
    </submittedName>
</protein>
<sequence>MFVLSTRAHASISKVDRAELIYSTPMFPAVAKVRQLSLSRFSPSTIHSEFSLTRPLSVELCIVTMHLDLPNCVHTAFHILDSVFGQKIVHL</sequence>
<name>A0A068WCC1_ECHGR</name>
<dbReference type="WBParaSite" id="EgrG_000770000">
    <property type="protein sequence ID" value="EgrG_000770000"/>
    <property type="gene ID" value="EgrG_000770000"/>
</dbReference>
<gene>
    <name evidence="1" type="ORF">EgrG_000770000</name>
</gene>
<reference evidence="1" key="2">
    <citation type="submission" date="2014-06" db="EMBL/GenBank/DDBJ databases">
        <authorList>
            <person name="Aslett M."/>
        </authorList>
    </citation>
    <scope>NUCLEOTIDE SEQUENCE</scope>
</reference>
<dbReference type="EMBL" id="LK028576">
    <property type="protein sequence ID" value="CDS15301.1"/>
    <property type="molecule type" value="Genomic_DNA"/>
</dbReference>
<accession>A0A068WCC1</accession>